<dbReference type="InterPro" id="IPR029058">
    <property type="entry name" value="AB_hydrolase_fold"/>
</dbReference>
<comment type="caution">
    <text evidence="1">The sequence shown here is derived from an EMBL/GenBank/DDBJ whole genome shotgun (WGS) entry which is preliminary data.</text>
</comment>
<dbReference type="SUPFAM" id="SSF53474">
    <property type="entry name" value="alpha/beta-Hydrolases"/>
    <property type="match status" value="1"/>
</dbReference>
<sequence length="299" mass="34212">MIEDNTVIHKYQNITIKYDQLDTLRLPITEPFVLTVEWDGVKYEFLIRIKENSSHLLVLGSGAMIFQANQVGQPVRPPYFQRHSWIDDFEDSVIYYNDPTLYLGDILVGWGQGTSDRFYLKDIATILTKFIEKIGVSPKNVLFYGSSAGGFMSLILAGFIKDSTALVNSPQTCLTRWLKVPVQQVFDLSYPGLSEQEIMKLFPERINVINFYNHIKYVPKIYYLQNAACIYDVTNHLIPFLSGLQNMDEGCVVNKVKVDLYYYKEPGPAVLPELGGHGALGKQETIDYINQVKNLQFWI</sequence>
<accession>A0A7V9Z355</accession>
<gene>
    <name evidence="1" type="ORF">HNQ85_003557</name>
</gene>
<evidence type="ECO:0000313" key="1">
    <source>
        <dbReference type="EMBL" id="MBA2873213.1"/>
    </source>
</evidence>
<name>A0A7V9Z355_9BACL</name>
<protein>
    <submittedName>
        <fullName evidence="1">Uncharacterized protein</fullName>
    </submittedName>
</protein>
<dbReference type="AlphaFoldDB" id="A0A7V9Z355"/>
<dbReference type="EMBL" id="JACDUU010000017">
    <property type="protein sequence ID" value="MBA2873213.1"/>
    <property type="molecule type" value="Genomic_DNA"/>
</dbReference>
<organism evidence="1 2">
    <name type="scientific">[Anoxybacillus] calidus</name>
    <dbReference type="NCBI Taxonomy" id="575178"/>
    <lineage>
        <taxon>Bacteria</taxon>
        <taxon>Bacillati</taxon>
        <taxon>Bacillota</taxon>
        <taxon>Bacilli</taxon>
        <taxon>Bacillales</taxon>
        <taxon>Anoxybacillaceae</taxon>
        <taxon>Paranoxybacillus</taxon>
    </lineage>
</organism>
<evidence type="ECO:0000313" key="2">
    <source>
        <dbReference type="Proteomes" id="UP000580891"/>
    </source>
</evidence>
<proteinExistence type="predicted"/>
<keyword evidence="2" id="KW-1185">Reference proteome</keyword>
<reference evidence="1 2" key="1">
    <citation type="submission" date="2020-07" db="EMBL/GenBank/DDBJ databases">
        <title>Genomic Encyclopedia of Type Strains, Phase IV (KMG-IV): sequencing the most valuable type-strain genomes for metagenomic binning, comparative biology and taxonomic classification.</title>
        <authorList>
            <person name="Goeker M."/>
        </authorList>
    </citation>
    <scope>NUCLEOTIDE SEQUENCE [LARGE SCALE GENOMIC DNA]</scope>
    <source>
        <strain evidence="1 2">DSM 25220</strain>
    </source>
</reference>
<dbReference type="Proteomes" id="UP000580891">
    <property type="component" value="Unassembled WGS sequence"/>
</dbReference>
<dbReference type="RefSeq" id="WP_220129300.1">
    <property type="nucleotide sequence ID" value="NZ_JACDUU010000017.1"/>
</dbReference>